<sequence>MADDITTIFVVGFPDDMKEREFQNMFTFSPGFEAATLKVPSADDGDRDSQKKQIVSD</sequence>
<keyword evidence="2" id="KW-1185">Reference proteome</keyword>
<accession>A0ACC1K6D0</accession>
<comment type="caution">
    <text evidence="1">The sequence shown here is derived from an EMBL/GenBank/DDBJ whole genome shotgun (WGS) entry which is preliminary data.</text>
</comment>
<organism evidence="1 2">
    <name type="scientific">Coemansia nantahalensis</name>
    <dbReference type="NCBI Taxonomy" id="2789366"/>
    <lineage>
        <taxon>Eukaryota</taxon>
        <taxon>Fungi</taxon>
        <taxon>Fungi incertae sedis</taxon>
        <taxon>Zoopagomycota</taxon>
        <taxon>Kickxellomycotina</taxon>
        <taxon>Kickxellomycetes</taxon>
        <taxon>Kickxellales</taxon>
        <taxon>Kickxellaceae</taxon>
        <taxon>Coemansia</taxon>
    </lineage>
</organism>
<dbReference type="EMBL" id="JANBUJ010000128">
    <property type="protein sequence ID" value="KAJ2774161.1"/>
    <property type="molecule type" value="Genomic_DNA"/>
</dbReference>
<name>A0ACC1K6D0_9FUNG</name>
<gene>
    <name evidence="1" type="ORF">IWQ57_000953</name>
</gene>
<dbReference type="Proteomes" id="UP001140234">
    <property type="component" value="Unassembled WGS sequence"/>
</dbReference>
<proteinExistence type="predicted"/>
<evidence type="ECO:0000313" key="1">
    <source>
        <dbReference type="EMBL" id="KAJ2774161.1"/>
    </source>
</evidence>
<feature type="non-terminal residue" evidence="1">
    <location>
        <position position="57"/>
    </location>
</feature>
<evidence type="ECO:0000313" key="2">
    <source>
        <dbReference type="Proteomes" id="UP001140234"/>
    </source>
</evidence>
<protein>
    <submittedName>
        <fullName evidence="1">Uncharacterized protein</fullName>
    </submittedName>
</protein>
<reference evidence="1" key="1">
    <citation type="submission" date="2022-07" db="EMBL/GenBank/DDBJ databases">
        <title>Phylogenomic reconstructions and comparative analyses of Kickxellomycotina fungi.</title>
        <authorList>
            <person name="Reynolds N.K."/>
            <person name="Stajich J.E."/>
            <person name="Barry K."/>
            <person name="Grigoriev I.V."/>
            <person name="Crous P."/>
            <person name="Smith M.E."/>
        </authorList>
    </citation>
    <scope>NUCLEOTIDE SEQUENCE</scope>
    <source>
        <strain evidence="1">CBS 109366</strain>
    </source>
</reference>